<reference evidence="2" key="1">
    <citation type="submission" date="2015-01" db="EMBL/GenBank/DDBJ databases">
        <authorList>
            <person name="Aksoy S."/>
            <person name="Warren W."/>
            <person name="Wilson R.K."/>
        </authorList>
    </citation>
    <scope>NUCLEOTIDE SEQUENCE [LARGE SCALE GENOMIC DNA]</scope>
    <source>
        <strain evidence="2">IAEA</strain>
    </source>
</reference>
<name>A0A1B0B8C8_9MUSC</name>
<evidence type="ECO:0000313" key="2">
    <source>
        <dbReference type="Proteomes" id="UP000092460"/>
    </source>
</evidence>
<dbReference type="AlphaFoldDB" id="A0A1B0B8C8"/>
<organism evidence="1 2">
    <name type="scientific">Glossina palpalis gambiensis</name>
    <dbReference type="NCBI Taxonomy" id="67801"/>
    <lineage>
        <taxon>Eukaryota</taxon>
        <taxon>Metazoa</taxon>
        <taxon>Ecdysozoa</taxon>
        <taxon>Arthropoda</taxon>
        <taxon>Hexapoda</taxon>
        <taxon>Insecta</taxon>
        <taxon>Pterygota</taxon>
        <taxon>Neoptera</taxon>
        <taxon>Endopterygota</taxon>
        <taxon>Diptera</taxon>
        <taxon>Brachycera</taxon>
        <taxon>Muscomorpha</taxon>
        <taxon>Hippoboscoidea</taxon>
        <taxon>Glossinidae</taxon>
        <taxon>Glossina</taxon>
    </lineage>
</organism>
<proteinExistence type="predicted"/>
<protein>
    <submittedName>
        <fullName evidence="1">Uncharacterized protein</fullName>
    </submittedName>
</protein>
<evidence type="ECO:0000313" key="1">
    <source>
        <dbReference type="EnsemblMetazoa" id="GPPI022172-PA"/>
    </source>
</evidence>
<dbReference type="EnsemblMetazoa" id="GPPI022172-RA">
    <property type="protein sequence ID" value="GPPI022172-PA"/>
    <property type="gene ID" value="GPPI022172"/>
</dbReference>
<dbReference type="Proteomes" id="UP000092460">
    <property type="component" value="Unassembled WGS sequence"/>
</dbReference>
<dbReference type="VEuPathDB" id="VectorBase:GPPI022172"/>
<accession>A0A1B0B8C8</accession>
<sequence length="107" mass="12166">MNYGYVHANCVTQYLSSDRKSRRPTSISSLNDLICVQSGEPVKPASHALYGYIVGRSDFWQSNMLKITLYINTCYEFQIIDSKILMAVVVNFVDELQFSFLASKVIL</sequence>
<reference evidence="1" key="2">
    <citation type="submission" date="2020-05" db="UniProtKB">
        <authorList>
            <consortium name="EnsemblMetazoa"/>
        </authorList>
    </citation>
    <scope>IDENTIFICATION</scope>
    <source>
        <strain evidence="1">IAEA</strain>
    </source>
</reference>
<keyword evidence="2" id="KW-1185">Reference proteome</keyword>
<dbReference type="EMBL" id="JXJN01009894">
    <property type="status" value="NOT_ANNOTATED_CDS"/>
    <property type="molecule type" value="Genomic_DNA"/>
</dbReference>